<dbReference type="Proteomes" id="UP000681162">
    <property type="component" value="Unassembled WGS sequence"/>
</dbReference>
<comment type="caution">
    <text evidence="1">The sequence shown here is derived from an EMBL/GenBank/DDBJ whole genome shotgun (WGS) entry which is preliminary data.</text>
</comment>
<dbReference type="EMBL" id="BORR01000010">
    <property type="protein sequence ID" value="GIO38087.1"/>
    <property type="molecule type" value="Genomic_DNA"/>
</dbReference>
<keyword evidence="2" id="KW-1185">Reference proteome</keyword>
<organism evidence="1 2">
    <name type="scientific">Paenibacillus antibioticophila</name>
    <dbReference type="NCBI Taxonomy" id="1274374"/>
    <lineage>
        <taxon>Bacteria</taxon>
        <taxon>Bacillati</taxon>
        <taxon>Bacillota</taxon>
        <taxon>Bacilli</taxon>
        <taxon>Bacillales</taxon>
        <taxon>Paenibacillaceae</taxon>
        <taxon>Paenibacillus</taxon>
    </lineage>
</organism>
<proteinExistence type="predicted"/>
<evidence type="ECO:0000313" key="2">
    <source>
        <dbReference type="Proteomes" id="UP000681162"/>
    </source>
</evidence>
<protein>
    <submittedName>
        <fullName evidence="1">Uncharacterized protein</fullName>
    </submittedName>
</protein>
<dbReference type="RefSeq" id="WP_009225522.1">
    <property type="nucleotide sequence ID" value="NZ_BORR01000010.1"/>
</dbReference>
<sequence length="144" mass="16351">MFRNLALILFGAFALFFLTDFLVVYNAHIKIEKAVEQALDGAIIAGVEEIEHQRGRLELNESIAQRTVHNILKTNLKLNTDLTNDFFSNSHLVTTISYLNTASKVPRIEAQFDTRVKLVAGRILGFNSYPLTIKRHTPYLGEFK</sequence>
<reference evidence="1 2" key="1">
    <citation type="submission" date="2021-03" db="EMBL/GenBank/DDBJ databases">
        <title>Antimicrobial resistance genes in bacteria isolated from Japanese honey, and their potential for conferring macrolide and lincosamide resistance in the American foulbrood pathogen Paenibacillus larvae.</title>
        <authorList>
            <person name="Okamoto M."/>
            <person name="Kumagai M."/>
            <person name="Kanamori H."/>
            <person name="Takamatsu D."/>
        </authorList>
    </citation>
    <scope>NUCLEOTIDE SEQUENCE [LARGE SCALE GENOMIC DNA]</scope>
    <source>
        <strain evidence="1 2">J41TS12</strain>
    </source>
</reference>
<accession>A0A919XRV9</accession>
<name>A0A919XRV9_9BACL</name>
<gene>
    <name evidence="1" type="ORF">J41TS12_29480</name>
</gene>
<dbReference type="AlphaFoldDB" id="A0A919XRV9"/>
<evidence type="ECO:0000313" key="1">
    <source>
        <dbReference type="EMBL" id="GIO38087.1"/>
    </source>
</evidence>